<dbReference type="EMBL" id="AZIM01004219">
    <property type="protein sequence ID" value="ETE61015.1"/>
    <property type="molecule type" value="Genomic_DNA"/>
</dbReference>
<dbReference type="GO" id="GO:0003743">
    <property type="term" value="F:translation initiation factor activity"/>
    <property type="evidence" value="ECO:0007669"/>
    <property type="project" value="UniProtKB-KW"/>
</dbReference>
<organism evidence="2 3">
    <name type="scientific">Ophiophagus hannah</name>
    <name type="common">King cobra</name>
    <name type="synonym">Naja hannah</name>
    <dbReference type="NCBI Taxonomy" id="8665"/>
    <lineage>
        <taxon>Eukaryota</taxon>
        <taxon>Metazoa</taxon>
        <taxon>Chordata</taxon>
        <taxon>Craniata</taxon>
        <taxon>Vertebrata</taxon>
        <taxon>Euteleostomi</taxon>
        <taxon>Lepidosauria</taxon>
        <taxon>Squamata</taxon>
        <taxon>Bifurcata</taxon>
        <taxon>Unidentata</taxon>
        <taxon>Episquamata</taxon>
        <taxon>Toxicofera</taxon>
        <taxon>Serpentes</taxon>
        <taxon>Colubroidea</taxon>
        <taxon>Elapidae</taxon>
        <taxon>Elapinae</taxon>
        <taxon>Ophiophagus</taxon>
    </lineage>
</organism>
<evidence type="ECO:0000313" key="3">
    <source>
        <dbReference type="Proteomes" id="UP000018936"/>
    </source>
</evidence>
<feature type="compositionally biased region" description="Basic residues" evidence="1">
    <location>
        <begin position="59"/>
        <end position="74"/>
    </location>
</feature>
<accession>V8NG19</accession>
<gene>
    <name evidence="2" type="primary">TAF3</name>
    <name evidence="2" type="ORF">L345_13238</name>
</gene>
<evidence type="ECO:0000313" key="2">
    <source>
        <dbReference type="EMBL" id="ETE61015.1"/>
    </source>
</evidence>
<protein>
    <submittedName>
        <fullName evidence="2">Transcription initiation factor TFIID subunit 3</fullName>
    </submittedName>
</protein>
<feature type="region of interest" description="Disordered" evidence="1">
    <location>
        <begin position="52"/>
        <end position="99"/>
    </location>
</feature>
<evidence type="ECO:0000256" key="1">
    <source>
        <dbReference type="SAM" id="MobiDB-lite"/>
    </source>
</evidence>
<dbReference type="AlphaFoldDB" id="V8NG19"/>
<name>V8NG19_OPHHA</name>
<sequence length="99" mass="11527">MGCLIPNDFGDSRLLIGLGFNPWCSAQKSIFSSATDYSLCILICFKEGKMGEERGREGGRKKRRKKEGKKRKQRKEGEKEKGKEEGKEMRKKERKRERE</sequence>
<feature type="non-terminal residue" evidence="2">
    <location>
        <position position="1"/>
    </location>
</feature>
<feature type="compositionally biased region" description="Basic and acidic residues" evidence="1">
    <location>
        <begin position="75"/>
        <end position="99"/>
    </location>
</feature>
<keyword evidence="2" id="KW-0396">Initiation factor</keyword>
<comment type="caution">
    <text evidence="2">The sequence shown here is derived from an EMBL/GenBank/DDBJ whole genome shotgun (WGS) entry which is preliminary data.</text>
</comment>
<proteinExistence type="predicted"/>
<keyword evidence="3" id="KW-1185">Reference proteome</keyword>
<reference evidence="2 3" key="1">
    <citation type="journal article" date="2013" name="Proc. Natl. Acad. Sci. U.S.A.">
        <title>The king cobra genome reveals dynamic gene evolution and adaptation in the snake venom system.</title>
        <authorList>
            <person name="Vonk F.J."/>
            <person name="Casewell N.R."/>
            <person name="Henkel C.V."/>
            <person name="Heimberg A.M."/>
            <person name="Jansen H.J."/>
            <person name="McCleary R.J."/>
            <person name="Kerkkamp H.M."/>
            <person name="Vos R.A."/>
            <person name="Guerreiro I."/>
            <person name="Calvete J.J."/>
            <person name="Wuster W."/>
            <person name="Woods A.E."/>
            <person name="Logan J.M."/>
            <person name="Harrison R.A."/>
            <person name="Castoe T.A."/>
            <person name="de Koning A.P."/>
            <person name="Pollock D.D."/>
            <person name="Yandell M."/>
            <person name="Calderon D."/>
            <person name="Renjifo C."/>
            <person name="Currier R.B."/>
            <person name="Salgado D."/>
            <person name="Pla D."/>
            <person name="Sanz L."/>
            <person name="Hyder A.S."/>
            <person name="Ribeiro J.M."/>
            <person name="Arntzen J.W."/>
            <person name="van den Thillart G.E."/>
            <person name="Boetzer M."/>
            <person name="Pirovano W."/>
            <person name="Dirks R.P."/>
            <person name="Spaink H.P."/>
            <person name="Duboule D."/>
            <person name="McGlinn E."/>
            <person name="Kini R.M."/>
            <person name="Richardson M.K."/>
        </authorList>
    </citation>
    <scope>NUCLEOTIDE SEQUENCE</scope>
    <source>
        <tissue evidence="2">Blood</tissue>
    </source>
</reference>
<dbReference type="Proteomes" id="UP000018936">
    <property type="component" value="Unassembled WGS sequence"/>
</dbReference>
<keyword evidence="2" id="KW-0648">Protein biosynthesis</keyword>